<gene>
    <name evidence="1" type="ORF">M8818_006460</name>
</gene>
<keyword evidence="2" id="KW-1185">Reference proteome</keyword>
<dbReference type="Proteomes" id="UP001320706">
    <property type="component" value="Unassembled WGS sequence"/>
</dbReference>
<organism evidence="1 2">
    <name type="scientific">Zalaria obscura</name>
    <dbReference type="NCBI Taxonomy" id="2024903"/>
    <lineage>
        <taxon>Eukaryota</taxon>
        <taxon>Fungi</taxon>
        <taxon>Dikarya</taxon>
        <taxon>Ascomycota</taxon>
        <taxon>Pezizomycotina</taxon>
        <taxon>Dothideomycetes</taxon>
        <taxon>Dothideomycetidae</taxon>
        <taxon>Dothideales</taxon>
        <taxon>Zalariaceae</taxon>
        <taxon>Zalaria</taxon>
    </lineage>
</organism>
<proteinExistence type="predicted"/>
<name>A0ACC3S6J0_9PEZI</name>
<evidence type="ECO:0000313" key="1">
    <source>
        <dbReference type="EMBL" id="KAK8198593.1"/>
    </source>
</evidence>
<protein>
    <submittedName>
        <fullName evidence="1">Uncharacterized protein</fullName>
    </submittedName>
</protein>
<dbReference type="EMBL" id="JAMKPW020000040">
    <property type="protein sequence ID" value="KAK8198593.1"/>
    <property type="molecule type" value="Genomic_DNA"/>
</dbReference>
<accession>A0ACC3S6J0</accession>
<sequence length="248" mass="27226">MGAWGLGLFQSDYDFDLISELSAEAGLDVMGDETLYRPDNPEKIRTMLNNGVLAQLFVKYAAAAAQPAKASEWWGPPAYRLVLLGALAMQLGCIISSEYKQYLTDNYRKVGLMRDSLVQMSEALASYVDGVPHDFHSKSLIEVYDSGGPPEEDCIFPGMMNVPSPETGMGWANMLRGLAQDLMKKRASGDFDYADNLCGNCGAKEAKDGDGALKKCGGCKKKLYCGVECQKVHWKKHKIICKDNAKKT</sequence>
<evidence type="ECO:0000313" key="2">
    <source>
        <dbReference type="Proteomes" id="UP001320706"/>
    </source>
</evidence>
<reference evidence="1" key="1">
    <citation type="submission" date="2024-02" db="EMBL/GenBank/DDBJ databases">
        <title>Metagenome Assembled Genome of Zalaria obscura JY119.</title>
        <authorList>
            <person name="Vighnesh L."/>
            <person name="Jagadeeshwari U."/>
            <person name="Venkata Ramana C."/>
            <person name="Sasikala C."/>
        </authorList>
    </citation>
    <scope>NUCLEOTIDE SEQUENCE</scope>
    <source>
        <strain evidence="1">JY119</strain>
    </source>
</reference>
<comment type="caution">
    <text evidence="1">The sequence shown here is derived from an EMBL/GenBank/DDBJ whole genome shotgun (WGS) entry which is preliminary data.</text>
</comment>